<organism evidence="1 2">
    <name type="scientific">Paraburkholderia hospita</name>
    <dbReference type="NCBI Taxonomy" id="169430"/>
    <lineage>
        <taxon>Bacteria</taxon>
        <taxon>Pseudomonadati</taxon>
        <taxon>Pseudomonadota</taxon>
        <taxon>Betaproteobacteria</taxon>
        <taxon>Burkholderiales</taxon>
        <taxon>Burkholderiaceae</taxon>
        <taxon>Paraburkholderia</taxon>
    </lineage>
</organism>
<dbReference type="EMBL" id="CP026108">
    <property type="protein sequence ID" value="AUT75521.1"/>
    <property type="molecule type" value="Genomic_DNA"/>
</dbReference>
<name>A0AAN1MQL4_9BURK</name>
<dbReference type="RefSeq" id="WP_103153841.1">
    <property type="nucleotide sequence ID" value="NZ_CP026108.1"/>
</dbReference>
<evidence type="ECO:0000313" key="1">
    <source>
        <dbReference type="EMBL" id="AUT75521.1"/>
    </source>
</evidence>
<gene>
    <name evidence="1" type="ORF">C2L64_44880</name>
</gene>
<dbReference type="KEGG" id="phs:C2L64_44880"/>
<dbReference type="Proteomes" id="UP000236649">
    <property type="component" value="Chromosome 4"/>
</dbReference>
<reference evidence="1 2" key="1">
    <citation type="submission" date="2018-01" db="EMBL/GenBank/DDBJ databases">
        <title>Species boundaries and ecological features among Paraburkholderia terrae DSMZ17804T, P. hospita DSMZ17164T and P. caribensis DSMZ13236T.</title>
        <authorList>
            <person name="Pratama A.A."/>
        </authorList>
    </citation>
    <scope>NUCLEOTIDE SEQUENCE [LARGE SCALE GENOMIC DNA]</scope>
    <source>
        <strain evidence="1 2">DSM 17164</strain>
    </source>
</reference>
<dbReference type="GeneID" id="55535442"/>
<evidence type="ECO:0000313" key="2">
    <source>
        <dbReference type="Proteomes" id="UP000236649"/>
    </source>
</evidence>
<accession>A0AAN1MQL4</accession>
<dbReference type="AlphaFoldDB" id="A0AAN1MQL4"/>
<proteinExistence type="predicted"/>
<sequence>MAEQHKPGEIVKTSGIYKVVHEGDGKAAFEVTCVEGEHFPPTRTGKGAVYELVHGATHSHKHSELGSGDKR</sequence>
<protein>
    <submittedName>
        <fullName evidence="1">Uncharacterized protein</fullName>
    </submittedName>
</protein>